<sequence>MMLTDCFSFPQKGSPKRGRVKRAFSVHGGEVTADDLITRARTGLKPNGDMGPIPPLSSAFYNNGLLISTDQAIRDGGGLQNAIARQPGETVVRVEAQDVGDLGADLGYGYQRIGATGNKLINGTT</sequence>
<protein>
    <recommendedName>
        <fullName evidence="3">TonB-dependent receptor plug domain-containing protein</fullName>
    </recommendedName>
</protein>
<name>A0ABQ5XM44_9GAMM</name>
<keyword evidence="2" id="KW-1185">Reference proteome</keyword>
<evidence type="ECO:0008006" key="3">
    <source>
        <dbReference type="Google" id="ProtNLM"/>
    </source>
</evidence>
<comment type="caution">
    <text evidence="1">The sequence shown here is derived from an EMBL/GenBank/DDBJ whole genome shotgun (WGS) entry which is preliminary data.</text>
</comment>
<accession>A0ABQ5XM44</accession>
<dbReference type="Proteomes" id="UP001156670">
    <property type="component" value="Unassembled WGS sequence"/>
</dbReference>
<reference evidence="2" key="1">
    <citation type="journal article" date="2019" name="Int. J. Syst. Evol. Microbiol.">
        <title>The Global Catalogue of Microorganisms (GCM) 10K type strain sequencing project: providing services to taxonomists for standard genome sequencing and annotation.</title>
        <authorList>
            <consortium name="The Broad Institute Genomics Platform"/>
            <consortium name="The Broad Institute Genome Sequencing Center for Infectious Disease"/>
            <person name="Wu L."/>
            <person name="Ma J."/>
        </authorList>
    </citation>
    <scope>NUCLEOTIDE SEQUENCE [LARGE SCALE GENOMIC DNA]</scope>
    <source>
        <strain evidence="2">NBRC 111980</strain>
    </source>
</reference>
<evidence type="ECO:0000313" key="2">
    <source>
        <dbReference type="Proteomes" id="UP001156670"/>
    </source>
</evidence>
<proteinExistence type="predicted"/>
<gene>
    <name evidence="1" type="ORF">GCM10007901_17250</name>
</gene>
<organism evidence="1 2">
    <name type="scientific">Dyella acidisoli</name>
    <dbReference type="NCBI Taxonomy" id="1867834"/>
    <lineage>
        <taxon>Bacteria</taxon>
        <taxon>Pseudomonadati</taxon>
        <taxon>Pseudomonadota</taxon>
        <taxon>Gammaproteobacteria</taxon>
        <taxon>Lysobacterales</taxon>
        <taxon>Rhodanobacteraceae</taxon>
        <taxon>Dyella</taxon>
    </lineage>
</organism>
<evidence type="ECO:0000313" key="1">
    <source>
        <dbReference type="EMBL" id="GLQ92774.1"/>
    </source>
</evidence>
<dbReference type="EMBL" id="BSOB01000011">
    <property type="protein sequence ID" value="GLQ92774.1"/>
    <property type="molecule type" value="Genomic_DNA"/>
</dbReference>